<dbReference type="RefSeq" id="WP_085125438.1">
    <property type="nucleotide sequence ID" value="NZ_FWZX01000027.1"/>
</dbReference>
<feature type="transmembrane region" description="Helical" evidence="10">
    <location>
        <begin position="123"/>
        <end position="141"/>
    </location>
</feature>
<evidence type="ECO:0000256" key="6">
    <source>
        <dbReference type="ARBA" id="ARBA00022989"/>
    </source>
</evidence>
<dbReference type="PRINTS" id="PR00953">
    <property type="entry name" value="TYPE3IMRPROT"/>
</dbReference>
<evidence type="ECO:0000256" key="8">
    <source>
        <dbReference type="ARBA" id="ARBA00023143"/>
    </source>
</evidence>
<feature type="transmembrane region" description="Helical" evidence="10">
    <location>
        <begin position="179"/>
        <end position="200"/>
    </location>
</feature>
<evidence type="ECO:0000256" key="3">
    <source>
        <dbReference type="ARBA" id="ARBA00021717"/>
    </source>
</evidence>
<dbReference type="InterPro" id="IPR006303">
    <property type="entry name" value="FliR"/>
</dbReference>
<organism evidence="11 12">
    <name type="scientific">Tistlia consotensis USBA 355</name>
    <dbReference type="NCBI Taxonomy" id="560819"/>
    <lineage>
        <taxon>Bacteria</taxon>
        <taxon>Pseudomonadati</taxon>
        <taxon>Pseudomonadota</taxon>
        <taxon>Alphaproteobacteria</taxon>
        <taxon>Rhodospirillales</taxon>
        <taxon>Rhodovibrionaceae</taxon>
        <taxon>Tistlia</taxon>
    </lineage>
</organism>
<reference evidence="11 12" key="1">
    <citation type="submission" date="2017-04" db="EMBL/GenBank/DDBJ databases">
        <authorList>
            <person name="Afonso C.L."/>
            <person name="Miller P.J."/>
            <person name="Scott M.A."/>
            <person name="Spackman E."/>
            <person name="Goraichik I."/>
            <person name="Dimitrov K.M."/>
            <person name="Suarez D.L."/>
            <person name="Swayne D.E."/>
        </authorList>
    </citation>
    <scope>NUCLEOTIDE SEQUENCE [LARGE SCALE GENOMIC DNA]</scope>
    <source>
        <strain evidence="11 12">USBA 355</strain>
    </source>
</reference>
<keyword evidence="11" id="KW-0282">Flagellum</keyword>
<proteinExistence type="inferred from homology"/>
<dbReference type="Proteomes" id="UP000192917">
    <property type="component" value="Unassembled WGS sequence"/>
</dbReference>
<feature type="transmembrane region" description="Helical" evidence="10">
    <location>
        <begin position="39"/>
        <end position="57"/>
    </location>
</feature>
<evidence type="ECO:0000256" key="4">
    <source>
        <dbReference type="ARBA" id="ARBA00022475"/>
    </source>
</evidence>
<keyword evidence="5 10" id="KW-0812">Transmembrane</keyword>
<keyword evidence="12" id="KW-1185">Reference proteome</keyword>
<dbReference type="EMBL" id="FWZX01000027">
    <property type="protein sequence ID" value="SMF68171.1"/>
    <property type="molecule type" value="Genomic_DNA"/>
</dbReference>
<sequence>MIEDLLPATIFSFLLVFARVGSVVMLIPGIGESYVPARVRLGFAVMLSLLVVPLVSAKLPPAPAAPVSLVVLLLGEIVVGLFLGAIARILLVALGSAGMIIANMTSLANAMVNNLTSQQQGSIAGNFLSLTGLLMVFTLDLHHLSIRAAVDSYMIFPVGGHLPVGDFSETISRMAGESFLLAMKMASPVIATAGIFYLGLGLLARLMPQVQIFFIAIPLQISLGLLVLGLSLPIVMRVFLSSYESHLLFFVAH</sequence>
<name>A0A1Y6CQG8_9PROT</name>
<dbReference type="STRING" id="560819.SAMN05428998_12796"/>
<evidence type="ECO:0000256" key="1">
    <source>
        <dbReference type="ARBA" id="ARBA00002578"/>
    </source>
</evidence>
<dbReference type="GO" id="GO:0009425">
    <property type="term" value="C:bacterial-type flagellum basal body"/>
    <property type="evidence" value="ECO:0007669"/>
    <property type="project" value="UniProtKB-SubCell"/>
</dbReference>
<keyword evidence="8 10" id="KW-0975">Bacterial flagellum</keyword>
<keyword evidence="7 10" id="KW-0472">Membrane</keyword>
<evidence type="ECO:0000256" key="7">
    <source>
        <dbReference type="ARBA" id="ARBA00023136"/>
    </source>
</evidence>
<evidence type="ECO:0000256" key="9">
    <source>
        <dbReference type="NCBIfam" id="TIGR01400"/>
    </source>
</evidence>
<feature type="transmembrane region" description="Helical" evidence="10">
    <location>
        <begin position="90"/>
        <end position="111"/>
    </location>
</feature>
<evidence type="ECO:0000256" key="2">
    <source>
        <dbReference type="ARBA" id="ARBA00009772"/>
    </source>
</evidence>
<evidence type="ECO:0000313" key="12">
    <source>
        <dbReference type="Proteomes" id="UP000192917"/>
    </source>
</evidence>
<comment type="similarity">
    <text evidence="2 10">Belongs to the FliR/MopE/SpaR family.</text>
</comment>
<dbReference type="AlphaFoldDB" id="A0A1Y6CQG8"/>
<keyword evidence="11" id="KW-0969">Cilium</keyword>
<feature type="transmembrane region" description="Helical" evidence="10">
    <location>
        <begin position="63"/>
        <end position="83"/>
    </location>
</feature>
<evidence type="ECO:0000256" key="10">
    <source>
        <dbReference type="RuleBase" id="RU362071"/>
    </source>
</evidence>
<dbReference type="GO" id="GO:0006605">
    <property type="term" value="P:protein targeting"/>
    <property type="evidence" value="ECO:0007669"/>
    <property type="project" value="UniProtKB-UniRule"/>
</dbReference>
<protein>
    <recommendedName>
        <fullName evidence="3 9">Flagellar biosynthetic protein FliR</fullName>
    </recommendedName>
</protein>
<evidence type="ECO:0000256" key="5">
    <source>
        <dbReference type="ARBA" id="ARBA00022692"/>
    </source>
</evidence>
<accession>A0A1Y6CQG8</accession>
<feature type="transmembrane region" description="Helical" evidence="10">
    <location>
        <begin position="212"/>
        <end position="240"/>
    </location>
</feature>
<keyword evidence="4 10" id="KW-1003">Cell membrane</keyword>
<feature type="transmembrane region" description="Helical" evidence="10">
    <location>
        <begin position="6"/>
        <end position="27"/>
    </location>
</feature>
<comment type="function">
    <text evidence="1 10">Role in flagellar biosynthesis.</text>
</comment>
<dbReference type="PANTHER" id="PTHR30065">
    <property type="entry name" value="FLAGELLAR BIOSYNTHETIC PROTEIN FLIR"/>
    <property type="match status" value="1"/>
</dbReference>
<gene>
    <name evidence="11" type="ORF">SAMN05428998_12796</name>
</gene>
<keyword evidence="6 10" id="KW-1133">Transmembrane helix</keyword>
<comment type="subcellular location">
    <subcellularLocation>
        <location evidence="10">Cell membrane</location>
        <topology evidence="10">Multi-pass membrane protein</topology>
    </subcellularLocation>
    <subcellularLocation>
        <location evidence="10">Bacterial flagellum basal body</location>
    </subcellularLocation>
</comment>
<keyword evidence="11" id="KW-0966">Cell projection</keyword>
<dbReference type="GO" id="GO:0005886">
    <property type="term" value="C:plasma membrane"/>
    <property type="evidence" value="ECO:0007669"/>
    <property type="project" value="UniProtKB-SubCell"/>
</dbReference>
<dbReference type="Pfam" id="PF01311">
    <property type="entry name" value="Bac_export_1"/>
    <property type="match status" value="1"/>
</dbReference>
<dbReference type="GO" id="GO:0044780">
    <property type="term" value="P:bacterial-type flagellum assembly"/>
    <property type="evidence" value="ECO:0007669"/>
    <property type="project" value="UniProtKB-UniRule"/>
</dbReference>
<dbReference type="InterPro" id="IPR002010">
    <property type="entry name" value="T3SS_IM_R"/>
</dbReference>
<evidence type="ECO:0000313" key="11">
    <source>
        <dbReference type="EMBL" id="SMF68171.1"/>
    </source>
</evidence>
<dbReference type="PANTHER" id="PTHR30065:SF8">
    <property type="entry name" value="FLAGELLAR BIOSYNTHETIC PROTEIN FLIR"/>
    <property type="match status" value="1"/>
</dbReference>
<dbReference type="NCBIfam" id="TIGR01400">
    <property type="entry name" value="fliR"/>
    <property type="match status" value="1"/>
</dbReference>